<dbReference type="EMBL" id="OOIL02006272">
    <property type="protein sequence ID" value="VFQ96958.1"/>
    <property type="molecule type" value="Genomic_DNA"/>
</dbReference>
<keyword evidence="2" id="KW-1185">Reference proteome</keyword>
<evidence type="ECO:0000313" key="1">
    <source>
        <dbReference type="EMBL" id="VFQ96958.1"/>
    </source>
</evidence>
<sequence>MAVPMFQPQMVANMFQFFQQMAGAHVLKIAKEENGKLMLTGEYTAQKGIISKVADEFNVSRRSIGDIWCRARKQLKEGVAIDVKGKVYGNTGRKRVVIDVESIPNIPLAQRTTIRSLAAALDNGEVLWDGKIGIFPFVENVAAKRTAKRKSKNREAGFLEMKQLLSVTKEVTKDMLVNQVIPAIHEKWPSFLDRSIVLQQDNARPHISGTNQDFMTAGNANELVEAVRGAYAAITAETLNKVWLSYQDVMQQVMNDEGGNKYKLPHMANDRLARQGALPVYLNVPHTLVEKGVRVLAQDQPEFMPEDGEDFSSSEMN</sequence>
<evidence type="ECO:0000313" key="2">
    <source>
        <dbReference type="Proteomes" id="UP000595140"/>
    </source>
</evidence>
<organism evidence="1 2">
    <name type="scientific">Cuscuta campestris</name>
    <dbReference type="NCBI Taxonomy" id="132261"/>
    <lineage>
        <taxon>Eukaryota</taxon>
        <taxon>Viridiplantae</taxon>
        <taxon>Streptophyta</taxon>
        <taxon>Embryophyta</taxon>
        <taxon>Tracheophyta</taxon>
        <taxon>Spermatophyta</taxon>
        <taxon>Magnoliopsida</taxon>
        <taxon>eudicotyledons</taxon>
        <taxon>Gunneridae</taxon>
        <taxon>Pentapetalae</taxon>
        <taxon>asterids</taxon>
        <taxon>lamiids</taxon>
        <taxon>Solanales</taxon>
        <taxon>Convolvulaceae</taxon>
        <taxon>Cuscuteae</taxon>
        <taxon>Cuscuta</taxon>
        <taxon>Cuscuta subgen. Grammica</taxon>
        <taxon>Cuscuta sect. Cleistogrammica</taxon>
    </lineage>
</organism>
<dbReference type="Gene3D" id="3.30.420.10">
    <property type="entry name" value="Ribonuclease H-like superfamily/Ribonuclease H"/>
    <property type="match status" value="1"/>
</dbReference>
<proteinExistence type="predicted"/>
<gene>
    <name evidence="1" type="ORF">CCAM_LOCUS38734</name>
</gene>
<name>A0A484N9Q8_9ASTE</name>
<dbReference type="AlphaFoldDB" id="A0A484N9Q8"/>
<reference evidence="1 2" key="1">
    <citation type="submission" date="2018-04" db="EMBL/GenBank/DDBJ databases">
        <authorList>
            <person name="Vogel A."/>
        </authorList>
    </citation>
    <scope>NUCLEOTIDE SEQUENCE [LARGE SCALE GENOMIC DNA]</scope>
</reference>
<dbReference type="InterPro" id="IPR036397">
    <property type="entry name" value="RNaseH_sf"/>
</dbReference>
<dbReference type="PANTHER" id="PTHR47169">
    <property type="entry name" value="OS01G0541250 PROTEIN"/>
    <property type="match status" value="1"/>
</dbReference>
<dbReference type="Proteomes" id="UP000595140">
    <property type="component" value="Unassembled WGS sequence"/>
</dbReference>
<dbReference type="GO" id="GO:0003676">
    <property type="term" value="F:nucleic acid binding"/>
    <property type="evidence" value="ECO:0007669"/>
    <property type="project" value="InterPro"/>
</dbReference>
<dbReference type="OrthoDB" id="1856392at2759"/>
<dbReference type="PANTHER" id="PTHR47169:SF2">
    <property type="entry name" value="OS01G0541250 PROTEIN"/>
    <property type="match status" value="1"/>
</dbReference>
<accession>A0A484N9Q8</accession>
<protein>
    <submittedName>
        <fullName evidence="1">Uncharacterized protein</fullName>
    </submittedName>
</protein>